<comment type="caution">
    <text evidence="1">The sequence shown here is derived from an EMBL/GenBank/DDBJ whole genome shotgun (WGS) entry which is preliminary data.</text>
</comment>
<sequence>MTLEVNIHPTASSASISLSTSATIQTHSNNPFSNSPNIKMQFATTILAFAAAAMAAPSTQCTFGQYVCSKDGLSILQCDITGHLVTIGPCPNGSKCSNIGTIPYCQNAPKTKRAGGPAYCPTPGTYTCGDNNANIYVCNAQNQLIFNGACPEKTHCSYLNGIPFCVDNAVHGY</sequence>
<evidence type="ECO:0008006" key="3">
    <source>
        <dbReference type="Google" id="ProtNLM"/>
    </source>
</evidence>
<reference evidence="1 2" key="1">
    <citation type="submission" date="2024-03" db="EMBL/GenBank/DDBJ databases">
        <title>A high-quality draft genome sequence of Diaporthe vaccinii, a causative agent of upright dieback and viscid rot disease in cranberry plants.</title>
        <authorList>
            <person name="Sarrasin M."/>
            <person name="Lang B.F."/>
            <person name="Burger G."/>
        </authorList>
    </citation>
    <scope>NUCLEOTIDE SEQUENCE [LARGE SCALE GENOMIC DNA]</scope>
    <source>
        <strain evidence="1 2">IS7</strain>
    </source>
</reference>
<dbReference type="EMBL" id="JBAWTH010000170">
    <property type="protein sequence ID" value="KAL2273887.1"/>
    <property type="molecule type" value="Genomic_DNA"/>
</dbReference>
<evidence type="ECO:0000313" key="1">
    <source>
        <dbReference type="EMBL" id="KAL2273887.1"/>
    </source>
</evidence>
<protein>
    <recommendedName>
        <fullName evidence="3">Carbohydrate-binding module family 19 domain-containing protein</fullName>
    </recommendedName>
</protein>
<dbReference type="Proteomes" id="UP001600888">
    <property type="component" value="Unassembled WGS sequence"/>
</dbReference>
<keyword evidence="2" id="KW-1185">Reference proteome</keyword>
<evidence type="ECO:0000313" key="2">
    <source>
        <dbReference type="Proteomes" id="UP001600888"/>
    </source>
</evidence>
<gene>
    <name evidence="1" type="ORF">FJTKL_03979</name>
</gene>
<name>A0ABR4DWH2_9PEZI</name>
<accession>A0ABR4DWH2</accession>
<organism evidence="1 2">
    <name type="scientific">Diaporthe vaccinii</name>
    <dbReference type="NCBI Taxonomy" id="105482"/>
    <lineage>
        <taxon>Eukaryota</taxon>
        <taxon>Fungi</taxon>
        <taxon>Dikarya</taxon>
        <taxon>Ascomycota</taxon>
        <taxon>Pezizomycotina</taxon>
        <taxon>Sordariomycetes</taxon>
        <taxon>Sordariomycetidae</taxon>
        <taxon>Diaporthales</taxon>
        <taxon>Diaporthaceae</taxon>
        <taxon>Diaporthe</taxon>
        <taxon>Diaporthe eres species complex</taxon>
    </lineage>
</organism>
<proteinExistence type="predicted"/>